<evidence type="ECO:0000259" key="2">
    <source>
        <dbReference type="Pfam" id="PF13860"/>
    </source>
</evidence>
<evidence type="ECO:0000256" key="1">
    <source>
        <dbReference type="SAM" id="SignalP"/>
    </source>
</evidence>
<dbReference type="Pfam" id="PF13860">
    <property type="entry name" value="FlgD_ig"/>
    <property type="match status" value="1"/>
</dbReference>
<feature type="domain" description="FlgD/Vpr Ig-like" evidence="2">
    <location>
        <begin position="123"/>
        <end position="178"/>
    </location>
</feature>
<protein>
    <submittedName>
        <fullName evidence="3">T9SS type A sorting domain-containing protein</fullName>
    </submittedName>
</protein>
<comment type="caution">
    <text evidence="3">The sequence shown here is derived from an EMBL/GenBank/DDBJ whole genome shotgun (WGS) entry which is preliminary data.</text>
</comment>
<dbReference type="NCBIfam" id="TIGR04183">
    <property type="entry name" value="Por_Secre_tail"/>
    <property type="match status" value="1"/>
</dbReference>
<evidence type="ECO:0000313" key="4">
    <source>
        <dbReference type="Proteomes" id="UP000777784"/>
    </source>
</evidence>
<dbReference type="InterPro" id="IPR026444">
    <property type="entry name" value="Secre_tail"/>
</dbReference>
<feature type="chain" id="PRO_5036899287" evidence="1">
    <location>
        <begin position="21"/>
        <end position="193"/>
    </location>
</feature>
<organism evidence="3 4">
    <name type="scientific">Eiseniibacteriota bacterium</name>
    <dbReference type="NCBI Taxonomy" id="2212470"/>
    <lineage>
        <taxon>Bacteria</taxon>
        <taxon>Candidatus Eiseniibacteriota</taxon>
    </lineage>
</organism>
<dbReference type="AlphaFoldDB" id="A0A948WBP2"/>
<dbReference type="Gene3D" id="2.60.40.4070">
    <property type="match status" value="1"/>
</dbReference>
<keyword evidence="1" id="KW-0732">Signal</keyword>
<dbReference type="EMBL" id="JAHJDP010000023">
    <property type="protein sequence ID" value="MBU2690158.1"/>
    <property type="molecule type" value="Genomic_DNA"/>
</dbReference>
<sequence length="193" mass="21681">MKRIYLRWLLPAVMVLSMFAAPQVIQAEEPMFAIRLVEGGDRLYAVGDIEQIGFETNNDIEELVVVLSGGMDHFPVEGIARIDFVWDLSGVDNPEDAAVMIDAIRLFQNQPNPFSPETKIRFEIPEAGRAELTIYDVSGRLIRTLVKDERRSGAYSVAWDGLDDSGRKVSSGVYFYSLRAPGVEESRRMILLP</sequence>
<name>A0A948WBP2_UNCEI</name>
<reference evidence="3" key="1">
    <citation type="submission" date="2021-05" db="EMBL/GenBank/DDBJ databases">
        <title>Energy efficiency and biological interactions define the core microbiome of deep oligotrophic groundwater.</title>
        <authorList>
            <person name="Mehrshad M."/>
            <person name="Lopez-Fernandez M."/>
            <person name="Bell E."/>
            <person name="Bernier-Latmani R."/>
            <person name="Bertilsson S."/>
            <person name="Dopson M."/>
        </authorList>
    </citation>
    <scope>NUCLEOTIDE SEQUENCE</scope>
    <source>
        <strain evidence="3">Modern_marine.mb.64</strain>
    </source>
</reference>
<feature type="signal peptide" evidence="1">
    <location>
        <begin position="1"/>
        <end position="20"/>
    </location>
</feature>
<dbReference type="Proteomes" id="UP000777784">
    <property type="component" value="Unassembled WGS sequence"/>
</dbReference>
<proteinExistence type="predicted"/>
<dbReference type="InterPro" id="IPR025965">
    <property type="entry name" value="FlgD/Vpr_Ig-like"/>
</dbReference>
<accession>A0A948WBP2</accession>
<gene>
    <name evidence="3" type="ORF">KJ970_04460</name>
</gene>
<evidence type="ECO:0000313" key="3">
    <source>
        <dbReference type="EMBL" id="MBU2690158.1"/>
    </source>
</evidence>